<proteinExistence type="predicted"/>
<accession>A0A401XME0</accession>
<dbReference type="Proteomes" id="UP000286715">
    <property type="component" value="Unassembled WGS sequence"/>
</dbReference>
<sequence length="232" mass="27410">MKTLLQVSLANHHAKANFQKKNIEYQYFMLYKLVKNSSIFGKIFQNLEAKWIVLFLLAIGLKAHAQMEELKQLANAFYQANADKYDRKLYNLASRDHGKIRETAPVSTFEMLLTRKDKNPETGKRCRIYLTIYYYSDPDECRSAAEVWFKKFIRNSSIKPNRKSKITDPEAQYYILFNREYILIMDMPCYEWEKEEWNTVKKSLLKVFEESQSKALEIDCGTGTVIWSLNSF</sequence>
<dbReference type="AlphaFoldDB" id="A0A401XME0"/>
<gene>
    <name evidence="1" type="ORF">JCM31826_16380</name>
</gene>
<keyword evidence="2" id="KW-1185">Reference proteome</keyword>
<dbReference type="OrthoDB" id="1467369at2"/>
<dbReference type="RefSeq" id="WP_124398220.1">
    <property type="nucleotide sequence ID" value="NZ_BHZE01000017.1"/>
</dbReference>
<evidence type="ECO:0000313" key="2">
    <source>
        <dbReference type="Proteomes" id="UP000286715"/>
    </source>
</evidence>
<organism evidence="1 2">
    <name type="scientific">Thermaurantimonas aggregans</name>
    <dbReference type="NCBI Taxonomy" id="2173829"/>
    <lineage>
        <taxon>Bacteria</taxon>
        <taxon>Pseudomonadati</taxon>
        <taxon>Bacteroidota</taxon>
        <taxon>Flavobacteriia</taxon>
        <taxon>Flavobacteriales</taxon>
        <taxon>Schleiferiaceae</taxon>
        <taxon>Thermaurantimonas</taxon>
    </lineage>
</organism>
<name>A0A401XME0_9FLAO</name>
<comment type="caution">
    <text evidence="1">The sequence shown here is derived from an EMBL/GenBank/DDBJ whole genome shotgun (WGS) entry which is preliminary data.</text>
</comment>
<dbReference type="EMBL" id="BHZE01000017">
    <property type="protein sequence ID" value="GCD78156.1"/>
    <property type="molecule type" value="Genomic_DNA"/>
</dbReference>
<protein>
    <submittedName>
        <fullName evidence="1">Uncharacterized protein</fullName>
    </submittedName>
</protein>
<evidence type="ECO:0000313" key="1">
    <source>
        <dbReference type="EMBL" id="GCD78156.1"/>
    </source>
</evidence>
<reference evidence="1 2" key="1">
    <citation type="submission" date="2018-11" db="EMBL/GenBank/DDBJ databases">
        <title>Schleiferia aggregans sp. nov., a moderately thermophilic heterotrophic bacterium isolated from microbial mats at a terrestrial hot spring.</title>
        <authorList>
            <person name="Iino T."/>
            <person name="Ohkuma M."/>
            <person name="Haruta S."/>
        </authorList>
    </citation>
    <scope>NUCLEOTIDE SEQUENCE [LARGE SCALE GENOMIC DNA]</scope>
    <source>
        <strain evidence="1 2">LA</strain>
    </source>
</reference>